<organism evidence="8 9">
    <name type="scientific">Ambrosia artemisiifolia</name>
    <name type="common">Common ragweed</name>
    <dbReference type="NCBI Taxonomy" id="4212"/>
    <lineage>
        <taxon>Eukaryota</taxon>
        <taxon>Viridiplantae</taxon>
        <taxon>Streptophyta</taxon>
        <taxon>Embryophyta</taxon>
        <taxon>Tracheophyta</taxon>
        <taxon>Spermatophyta</taxon>
        <taxon>Magnoliopsida</taxon>
        <taxon>eudicotyledons</taxon>
        <taxon>Gunneridae</taxon>
        <taxon>Pentapetalae</taxon>
        <taxon>asterids</taxon>
        <taxon>campanulids</taxon>
        <taxon>Asterales</taxon>
        <taxon>Asteraceae</taxon>
        <taxon>Asteroideae</taxon>
        <taxon>Heliantheae alliance</taxon>
        <taxon>Heliantheae</taxon>
        <taxon>Ambrosia</taxon>
    </lineage>
</organism>
<dbReference type="Pfam" id="PF05602">
    <property type="entry name" value="CLPTM1"/>
    <property type="match status" value="1"/>
</dbReference>
<feature type="transmembrane region" description="Helical" evidence="7">
    <location>
        <begin position="418"/>
        <end position="437"/>
    </location>
</feature>
<dbReference type="GO" id="GO:0016020">
    <property type="term" value="C:membrane"/>
    <property type="evidence" value="ECO:0007669"/>
    <property type="project" value="UniProtKB-SubCell"/>
</dbReference>
<feature type="transmembrane region" description="Helical" evidence="7">
    <location>
        <begin position="361"/>
        <end position="379"/>
    </location>
</feature>
<dbReference type="Proteomes" id="UP001206925">
    <property type="component" value="Unassembled WGS sequence"/>
</dbReference>
<evidence type="ECO:0000256" key="5">
    <source>
        <dbReference type="ARBA" id="ARBA00023136"/>
    </source>
</evidence>
<keyword evidence="4 7" id="KW-1133">Transmembrane helix</keyword>
<evidence type="ECO:0000256" key="4">
    <source>
        <dbReference type="ARBA" id="ARBA00022989"/>
    </source>
</evidence>
<evidence type="ECO:0000256" key="6">
    <source>
        <dbReference type="SAM" id="MobiDB-lite"/>
    </source>
</evidence>
<sequence length="566" mass="64887">MVPPAAAVEGGDAGDRQQQQQGPGQMVTGIIRIIVIYYFASKFFSSNKPSSSTSDPALQISNLFHKSQTLDMWFFLSEHEKFNDFGNEEALIWHESNIPYAVWGPESTRTLSLKYYPSEALKHNGSLYAHVFFARSGYPADPSDPEYQPLAAFGLKHLHLYVTQGIEEPQADLKDDGPAEYISYWKPNITINLVDDFTKYSQRSIPPNVAPYMNIEPTTGNYYPTVYFNEFWLLRDKLIALNDTMTELPLHLEVAPISMTKWQLFLQIDQSFQIHRSYGSMLEGEADELKRVFVEGNPYLLGVTMLVSLLHSVFDFLAFKNDIQFWNKNKSMEGLSAKSVVVSFVCQLIIFLYLLDNDTSWMILASSGIGVCIEFWKIGKAMHIEVDRSGSIPKLKFSDRDTYAGNKTKEYDDLAMKYLSYVLFVLVACSSVYSLMYETHKSWYSWILSSLTSCVYMFGFIMMCPQLFINYKLKSVAHMPWRQMTYKFLNTIIDDLFAFVIKMPMLHRLSVFRDDVIFLIYLYQRWAYPVDKKRVNEFGFGGEDEDEAATALTAGPSSSAEEKKTN</sequence>
<feature type="region of interest" description="Disordered" evidence="6">
    <location>
        <begin position="546"/>
        <end position="566"/>
    </location>
</feature>
<protein>
    <submittedName>
        <fullName evidence="8">Uncharacterized protein</fullName>
    </submittedName>
</protein>
<feature type="transmembrane region" description="Helical" evidence="7">
    <location>
        <begin position="299"/>
        <end position="319"/>
    </location>
</feature>
<reference evidence="8" key="1">
    <citation type="submission" date="2022-06" db="EMBL/GenBank/DDBJ databases">
        <title>Uncovering the hologenomic basis of an extraordinary plant invasion.</title>
        <authorList>
            <person name="Bieker V.C."/>
            <person name="Martin M.D."/>
            <person name="Gilbert T."/>
            <person name="Hodgins K."/>
            <person name="Battlay P."/>
            <person name="Petersen B."/>
            <person name="Wilson J."/>
        </authorList>
    </citation>
    <scope>NUCLEOTIDE SEQUENCE</scope>
    <source>
        <strain evidence="8">AA19_3_7</strain>
        <tissue evidence="8">Leaf</tissue>
    </source>
</reference>
<accession>A0AAD5G9Q4</accession>
<comment type="subcellular location">
    <subcellularLocation>
        <location evidence="1">Membrane</location>
        <topology evidence="1">Multi-pass membrane protein</topology>
    </subcellularLocation>
</comment>
<dbReference type="PANTHER" id="PTHR21347:SF0">
    <property type="entry name" value="LIPID SCRAMBLASE CLPTM1L"/>
    <property type="match status" value="1"/>
</dbReference>
<dbReference type="PANTHER" id="PTHR21347">
    <property type="entry name" value="CLEFT LIP AND PALATE ASSOCIATED TRANSMEMBRANE PROTEIN-RELATED"/>
    <property type="match status" value="1"/>
</dbReference>
<evidence type="ECO:0000256" key="2">
    <source>
        <dbReference type="ARBA" id="ARBA00009310"/>
    </source>
</evidence>
<evidence type="ECO:0000256" key="7">
    <source>
        <dbReference type="SAM" id="Phobius"/>
    </source>
</evidence>
<evidence type="ECO:0000256" key="3">
    <source>
        <dbReference type="ARBA" id="ARBA00022692"/>
    </source>
</evidence>
<evidence type="ECO:0000313" key="9">
    <source>
        <dbReference type="Proteomes" id="UP001206925"/>
    </source>
</evidence>
<feature type="transmembrane region" description="Helical" evidence="7">
    <location>
        <begin position="443"/>
        <end position="469"/>
    </location>
</feature>
<dbReference type="GO" id="GO:0012505">
    <property type="term" value="C:endomembrane system"/>
    <property type="evidence" value="ECO:0007669"/>
    <property type="project" value="TreeGrafter"/>
</dbReference>
<comment type="caution">
    <text evidence="8">The sequence shown here is derived from an EMBL/GenBank/DDBJ whole genome shotgun (WGS) entry which is preliminary data.</text>
</comment>
<dbReference type="AlphaFoldDB" id="A0AAD5G9Q4"/>
<keyword evidence="3 7" id="KW-0812">Transmembrane</keyword>
<feature type="transmembrane region" description="Helical" evidence="7">
    <location>
        <begin position="339"/>
        <end position="355"/>
    </location>
</feature>
<keyword evidence="9" id="KW-1185">Reference proteome</keyword>
<comment type="similarity">
    <text evidence="2">Belongs to the CLPTM1 family.</text>
</comment>
<gene>
    <name evidence="8" type="ORF">M8C21_023332</name>
</gene>
<proteinExistence type="inferred from homology"/>
<evidence type="ECO:0000256" key="1">
    <source>
        <dbReference type="ARBA" id="ARBA00004141"/>
    </source>
</evidence>
<dbReference type="InterPro" id="IPR008429">
    <property type="entry name" value="CLPTM1"/>
</dbReference>
<dbReference type="EMBL" id="JAMZMK010009907">
    <property type="protein sequence ID" value="KAI7733782.1"/>
    <property type="molecule type" value="Genomic_DNA"/>
</dbReference>
<keyword evidence="5 7" id="KW-0472">Membrane</keyword>
<evidence type="ECO:0000313" key="8">
    <source>
        <dbReference type="EMBL" id="KAI7733782.1"/>
    </source>
</evidence>
<name>A0AAD5G9Q4_AMBAR</name>
<feature type="region of interest" description="Disordered" evidence="6">
    <location>
        <begin position="1"/>
        <end position="24"/>
    </location>
</feature>